<gene>
    <name evidence="2" type="ORF">H1R20_g3457</name>
</gene>
<feature type="non-terminal residue" evidence="2">
    <location>
        <position position="1"/>
    </location>
</feature>
<reference evidence="2" key="1">
    <citation type="submission" date="2022-06" db="EMBL/GenBank/DDBJ databases">
        <title>Genome Sequence of Candolleomyces eurysporus.</title>
        <authorList>
            <person name="Buettner E."/>
        </authorList>
    </citation>
    <scope>NUCLEOTIDE SEQUENCE</scope>
    <source>
        <strain evidence="2">VTCC 930004</strain>
    </source>
</reference>
<evidence type="ECO:0000313" key="2">
    <source>
        <dbReference type="EMBL" id="KAJ2933648.1"/>
    </source>
</evidence>
<dbReference type="AlphaFoldDB" id="A0A9W8JMM0"/>
<proteinExistence type="predicted"/>
<dbReference type="InterPro" id="IPR013517">
    <property type="entry name" value="FG-GAP"/>
</dbReference>
<evidence type="ECO:0008006" key="4">
    <source>
        <dbReference type="Google" id="ProtNLM"/>
    </source>
</evidence>
<dbReference type="SUPFAM" id="SSF69318">
    <property type="entry name" value="Integrin alpha N-terminal domain"/>
    <property type="match status" value="1"/>
</dbReference>
<dbReference type="PANTHER" id="PTHR44103">
    <property type="entry name" value="PROPROTEIN CONVERTASE P"/>
    <property type="match status" value="1"/>
</dbReference>
<dbReference type="PANTHER" id="PTHR44103:SF1">
    <property type="entry name" value="PROPROTEIN CONVERTASE P"/>
    <property type="match status" value="1"/>
</dbReference>
<accession>A0A9W8JMM0</accession>
<organism evidence="2 3">
    <name type="scientific">Candolleomyces eurysporus</name>
    <dbReference type="NCBI Taxonomy" id="2828524"/>
    <lineage>
        <taxon>Eukaryota</taxon>
        <taxon>Fungi</taxon>
        <taxon>Dikarya</taxon>
        <taxon>Basidiomycota</taxon>
        <taxon>Agaricomycotina</taxon>
        <taxon>Agaricomycetes</taxon>
        <taxon>Agaricomycetidae</taxon>
        <taxon>Agaricales</taxon>
        <taxon>Agaricineae</taxon>
        <taxon>Psathyrellaceae</taxon>
        <taxon>Candolleomyces</taxon>
    </lineage>
</organism>
<evidence type="ECO:0000256" key="1">
    <source>
        <dbReference type="ARBA" id="ARBA00022729"/>
    </source>
</evidence>
<evidence type="ECO:0000313" key="3">
    <source>
        <dbReference type="Proteomes" id="UP001140091"/>
    </source>
</evidence>
<sequence>MIITQERPVPTRRVGTGDIVGFGLDGVTILRNSIQPTTKLVVADFGYNAGWRVEKHVRLVGDTTGNGLGDIIGFGDAGVCISRNKGKSFSPVSLALGDFGLLTGNWSVDKHIRYVADLRNKGYVDIIGFGNEGVFVSLNNGSGTYGPARLVLNDFGVDAGGWRLDQHLRFLADVNGDGNLDIVGFGQSRVFVAFGKGDGTFEGPRTVIYNDLTPSNGWRIDKHPRTLADLTGDGKPDIIGFGDAGVYVALNNGDGTFQVPKLALKDFGSTVWQVDKHPRFVADVNGNGFGDIVGFGNAGVYVAFGNGDGTFQNANLVVKNFGYDFTWRVDKHPRFLADLTGNGAVDIIGFGDGDVYVAYNDGNGNFGDVKTITQEFSFNRGWNPNNTVRWIANL</sequence>
<protein>
    <recommendedName>
        <fullName evidence="4">VCBS repeat-containing protein</fullName>
    </recommendedName>
</protein>
<comment type="caution">
    <text evidence="2">The sequence shown here is derived from an EMBL/GenBank/DDBJ whole genome shotgun (WGS) entry which is preliminary data.</text>
</comment>
<name>A0A9W8JMM0_9AGAR</name>
<keyword evidence="1" id="KW-0732">Signal</keyword>
<dbReference type="Proteomes" id="UP001140091">
    <property type="component" value="Unassembled WGS sequence"/>
</dbReference>
<dbReference type="InterPro" id="IPR028994">
    <property type="entry name" value="Integrin_alpha_N"/>
</dbReference>
<dbReference type="OrthoDB" id="3153136at2759"/>
<keyword evidence="3" id="KW-1185">Reference proteome</keyword>
<dbReference type="EMBL" id="JANBPK010000738">
    <property type="protein sequence ID" value="KAJ2933648.1"/>
    <property type="molecule type" value="Genomic_DNA"/>
</dbReference>
<dbReference type="Pfam" id="PF13517">
    <property type="entry name" value="FG-GAP_3"/>
    <property type="match status" value="1"/>
</dbReference>